<feature type="domain" description="Glycosyltransferase subfamily 4-like N-terminal" evidence="2">
    <location>
        <begin position="16"/>
        <end position="147"/>
    </location>
</feature>
<dbReference type="GO" id="GO:0016757">
    <property type="term" value="F:glycosyltransferase activity"/>
    <property type="evidence" value="ECO:0007669"/>
    <property type="project" value="InterPro"/>
</dbReference>
<accession>A0A3R8JPT1</accession>
<keyword evidence="4" id="KW-1185">Reference proteome</keyword>
<dbReference type="Gene3D" id="3.40.50.2000">
    <property type="entry name" value="Glycogen Phosphorylase B"/>
    <property type="match status" value="2"/>
</dbReference>
<dbReference type="PANTHER" id="PTHR12526">
    <property type="entry name" value="GLYCOSYLTRANSFERASE"/>
    <property type="match status" value="1"/>
</dbReference>
<dbReference type="InterPro" id="IPR028098">
    <property type="entry name" value="Glyco_trans_4-like_N"/>
</dbReference>
<gene>
    <name evidence="3" type="ORF">EBB54_15645</name>
</gene>
<dbReference type="PANTHER" id="PTHR12526:SF630">
    <property type="entry name" value="GLYCOSYLTRANSFERASE"/>
    <property type="match status" value="1"/>
</dbReference>
<name>A0A3R8JPT1_9FIRM</name>
<proteinExistence type="predicted"/>
<dbReference type="RefSeq" id="WP_148099369.1">
    <property type="nucleotide sequence ID" value="NZ_RHJS01000002.1"/>
</dbReference>
<dbReference type="AlphaFoldDB" id="A0A3R8JPT1"/>
<dbReference type="Proteomes" id="UP000274920">
    <property type="component" value="Unassembled WGS sequence"/>
</dbReference>
<dbReference type="Pfam" id="PF00534">
    <property type="entry name" value="Glycos_transf_1"/>
    <property type="match status" value="1"/>
</dbReference>
<sequence>MCEKRVLHIINGMSDGGAETYIMNVYRTVVDLGIQFDFLLRDKGQKSFYLDEIKKLGGRVFYVSYFPTHAILNYIQTKQFLEHHEEYKIIEIHANALFYISPLLILKKLNRKVIVHSHSTRTRLPIMKPIHYVNREIISRMNIDRISCSKKAGIWMFRNEFKVVANAINLKRFYEVKDKKKYNEKFVFACVAKFMPVKNHKYLLELFREFHEKESSSILILIGDGPTRGEIEILANKLGISNSVEFCGSVSDPERIIANATCFLLPSYYEGIPLTLIEAQALNLHCVVSTNVDKECNITGLVDFVELKNKREWLLKMHQIKKMDRNKLMNKLDNSGYNIDKNIEIYQKLYTKKEIKINELQ</sequence>
<evidence type="ECO:0000259" key="1">
    <source>
        <dbReference type="Pfam" id="PF00534"/>
    </source>
</evidence>
<keyword evidence="3" id="KW-0808">Transferase</keyword>
<organism evidence="3 4">
    <name type="scientific">Schaedlerella arabinosiphila</name>
    <dbReference type="NCBI Taxonomy" id="2044587"/>
    <lineage>
        <taxon>Bacteria</taxon>
        <taxon>Bacillati</taxon>
        <taxon>Bacillota</taxon>
        <taxon>Clostridia</taxon>
        <taxon>Lachnospirales</taxon>
        <taxon>Lachnospiraceae</taxon>
        <taxon>Schaedlerella</taxon>
    </lineage>
</organism>
<dbReference type="EMBL" id="RHJS01000002">
    <property type="protein sequence ID" value="RRK32629.1"/>
    <property type="molecule type" value="Genomic_DNA"/>
</dbReference>
<evidence type="ECO:0000313" key="3">
    <source>
        <dbReference type="EMBL" id="RRK32629.1"/>
    </source>
</evidence>
<dbReference type="InterPro" id="IPR001296">
    <property type="entry name" value="Glyco_trans_1"/>
</dbReference>
<reference evidence="3" key="1">
    <citation type="submission" date="2018-10" db="EMBL/GenBank/DDBJ databases">
        <title>Schaedlerella arabinophila gen. nov. sp. nov., isolated from the mouse intestinal tract and comparative analysis with the genome of the closely related altered Schaedler flora strain ASF502.</title>
        <authorList>
            <person name="Miyake S."/>
            <person name="Soh M."/>
            <person name="Seedorf H."/>
        </authorList>
    </citation>
    <scope>NUCLEOTIDE SEQUENCE [LARGE SCALE GENOMIC DNA]</scope>
    <source>
        <strain evidence="3">DSM 106076</strain>
    </source>
</reference>
<protein>
    <submittedName>
        <fullName evidence="3">Glycosyltransferase family 1 protein</fullName>
    </submittedName>
</protein>
<dbReference type="SUPFAM" id="SSF53756">
    <property type="entry name" value="UDP-Glycosyltransferase/glycogen phosphorylase"/>
    <property type="match status" value="1"/>
</dbReference>
<feature type="domain" description="Glycosyl transferase family 1" evidence="1">
    <location>
        <begin position="177"/>
        <end position="290"/>
    </location>
</feature>
<dbReference type="Pfam" id="PF13439">
    <property type="entry name" value="Glyco_transf_4"/>
    <property type="match status" value="1"/>
</dbReference>
<evidence type="ECO:0000313" key="4">
    <source>
        <dbReference type="Proteomes" id="UP000274920"/>
    </source>
</evidence>
<evidence type="ECO:0000259" key="2">
    <source>
        <dbReference type="Pfam" id="PF13439"/>
    </source>
</evidence>
<comment type="caution">
    <text evidence="3">The sequence shown here is derived from an EMBL/GenBank/DDBJ whole genome shotgun (WGS) entry which is preliminary data.</text>
</comment>